<dbReference type="InterPro" id="IPR005922">
    <property type="entry name" value="Phe_NH3-lyase"/>
</dbReference>
<dbReference type="NCBIfam" id="TIGR01226">
    <property type="entry name" value="phe_am_lyase"/>
    <property type="match status" value="1"/>
</dbReference>
<accession>A0A316UAU2</accession>
<protein>
    <submittedName>
        <fullName evidence="3">Phenylalanine ammonia-lyase</fullName>
    </submittedName>
</protein>
<dbReference type="InterPro" id="IPR022313">
    <property type="entry name" value="Phe/His_NH3-lyase_AS"/>
</dbReference>
<dbReference type="PROSITE" id="PS00488">
    <property type="entry name" value="PAL_HISTIDASE"/>
    <property type="match status" value="1"/>
</dbReference>
<dbReference type="Gene3D" id="1.10.274.20">
    <property type="entry name" value="Phenylalanine ammonia-lyase 1, domain 3"/>
    <property type="match status" value="1"/>
</dbReference>
<sequence>MPSAPQLGFLNTTSQGWSELRLLTTQTTAASVNLDGQGLTISQIVAAARYGAKVSLGFETNAEARAKIDAAVKCLNDKLDAGESLYGINTGFGGSADSRTNNPKALQLALLQHQQCGLLELPQTSSYSTPSGAAASLSLSEEKLSMPEAWVRAAIAVRLNSLVRGHSGVRVEVLRTMAALLEHNITPVVPLRGSISASGDLSPLSYIAGCLAGEDGIQVWIDGPDGARIKVPSSKGLAQYKLEPVRFHPKEALGILNGTAVSAGVGALVLHDAANLAMLTHITTAMAVEASTATDASFAAFIGEECRPHPGQIESASTIFGLLKGSKLATHLTDEGIHLLRDEDEGSLRQDRYPLRTASQFMGPLLEDILASWKSLNIELNSTTDNPLISVRENTIHHGGNFQASSVTTAVEKTRLALALFGKLTFAQATELINPAMNRGLNANLSATDPSLNFHCKGVDIALAAVTSELQFLGSPVSTYIQPAEMSNQAVNSLALISARYTVHSINALQQLLAWTLYLLCQALDLRALQRTLASQLSTQISNSISKHFSTWIEQPDQTDLSAKVFSRLQKRMDETSARDLEARLLESYQMAGFEIHKFFAGLPSGGGSDPLRNILSWRDESVQETKELYRKTTLEFLESPQACHASSLLGSTRPVYEFIRRTLGVGMHGIDNYHEFADVEAFGKRPTIGEGVSVILESLRNGDLFKVLFEEGVLLAK</sequence>
<gene>
    <name evidence="3" type="ORF">BCV69DRAFT_281876</name>
</gene>
<evidence type="ECO:0000256" key="2">
    <source>
        <dbReference type="RuleBase" id="RU003954"/>
    </source>
</evidence>
<name>A0A316UAU2_9BASI</name>
<dbReference type="Pfam" id="PF00221">
    <property type="entry name" value="Lyase_aromatic"/>
    <property type="match status" value="1"/>
</dbReference>
<dbReference type="Gene3D" id="1.10.275.10">
    <property type="entry name" value="Fumarase/aspartase (N-terminal domain)"/>
    <property type="match status" value="1"/>
</dbReference>
<evidence type="ECO:0000313" key="4">
    <source>
        <dbReference type="Proteomes" id="UP000245942"/>
    </source>
</evidence>
<dbReference type="GO" id="GO:0006559">
    <property type="term" value="P:L-phenylalanine catabolic process"/>
    <property type="evidence" value="ECO:0007669"/>
    <property type="project" value="InterPro"/>
</dbReference>
<dbReference type="RefSeq" id="XP_025349128.1">
    <property type="nucleotide sequence ID" value="XM_025492147.1"/>
</dbReference>
<dbReference type="InterPro" id="IPR023144">
    <property type="entry name" value="Phe_NH3-lyase_shielding_dom_sf"/>
</dbReference>
<organism evidence="3 4">
    <name type="scientific">Pseudomicrostroma glucosiphilum</name>
    <dbReference type="NCBI Taxonomy" id="1684307"/>
    <lineage>
        <taxon>Eukaryota</taxon>
        <taxon>Fungi</taxon>
        <taxon>Dikarya</taxon>
        <taxon>Basidiomycota</taxon>
        <taxon>Ustilaginomycotina</taxon>
        <taxon>Exobasidiomycetes</taxon>
        <taxon>Microstromatales</taxon>
        <taxon>Microstromatales incertae sedis</taxon>
        <taxon>Pseudomicrostroma</taxon>
    </lineage>
</organism>
<dbReference type="PANTHER" id="PTHR10362">
    <property type="entry name" value="HISTIDINE AMMONIA-LYASE"/>
    <property type="match status" value="1"/>
</dbReference>
<dbReference type="CDD" id="cd00332">
    <property type="entry name" value="PAL-HAL"/>
    <property type="match status" value="1"/>
</dbReference>
<dbReference type="InterPro" id="IPR024083">
    <property type="entry name" value="Fumarase/histidase_N"/>
</dbReference>
<reference evidence="3 4" key="1">
    <citation type="journal article" date="2018" name="Mol. Biol. Evol.">
        <title>Broad Genomic Sampling Reveals a Smut Pathogenic Ancestry of the Fungal Clade Ustilaginomycotina.</title>
        <authorList>
            <person name="Kijpornyongpan T."/>
            <person name="Mondo S.J."/>
            <person name="Barry K."/>
            <person name="Sandor L."/>
            <person name="Lee J."/>
            <person name="Lipzen A."/>
            <person name="Pangilinan J."/>
            <person name="LaButti K."/>
            <person name="Hainaut M."/>
            <person name="Henrissat B."/>
            <person name="Grigoriev I.V."/>
            <person name="Spatafora J.W."/>
            <person name="Aime M.C."/>
        </authorList>
    </citation>
    <scope>NUCLEOTIDE SEQUENCE [LARGE SCALE GENOMIC DNA]</scope>
    <source>
        <strain evidence="3 4">MCA 4718</strain>
    </source>
</reference>
<dbReference type="Gene3D" id="1.20.200.10">
    <property type="entry name" value="Fumarase/aspartase (Central domain)"/>
    <property type="match status" value="1"/>
</dbReference>
<dbReference type="OrthoDB" id="10051290at2759"/>
<dbReference type="STRING" id="1684307.A0A316UAU2"/>
<dbReference type="Proteomes" id="UP000245942">
    <property type="component" value="Unassembled WGS sequence"/>
</dbReference>
<proteinExistence type="inferred from homology"/>
<keyword evidence="2 3" id="KW-0456">Lyase</keyword>
<dbReference type="EMBL" id="KZ819324">
    <property type="protein sequence ID" value="PWN21968.1"/>
    <property type="molecule type" value="Genomic_DNA"/>
</dbReference>
<dbReference type="GeneID" id="37013881"/>
<dbReference type="InterPro" id="IPR008948">
    <property type="entry name" value="L-Aspartase-like"/>
</dbReference>
<comment type="similarity">
    <text evidence="1 2">Belongs to the PAL/histidase family.</text>
</comment>
<dbReference type="InterPro" id="IPR001106">
    <property type="entry name" value="Aromatic_Lyase"/>
</dbReference>
<keyword evidence="4" id="KW-1185">Reference proteome</keyword>
<dbReference type="GO" id="GO:0005737">
    <property type="term" value="C:cytoplasm"/>
    <property type="evidence" value="ECO:0007669"/>
    <property type="project" value="InterPro"/>
</dbReference>
<dbReference type="AlphaFoldDB" id="A0A316UAU2"/>
<dbReference type="GO" id="GO:0016841">
    <property type="term" value="F:ammonia-lyase activity"/>
    <property type="evidence" value="ECO:0007669"/>
    <property type="project" value="InterPro"/>
</dbReference>
<dbReference type="SUPFAM" id="SSF48557">
    <property type="entry name" value="L-aspartase-like"/>
    <property type="match status" value="1"/>
</dbReference>
<evidence type="ECO:0000313" key="3">
    <source>
        <dbReference type="EMBL" id="PWN21968.1"/>
    </source>
</evidence>
<evidence type="ECO:0000256" key="1">
    <source>
        <dbReference type="ARBA" id="ARBA00007238"/>
    </source>
</evidence>